<feature type="transmembrane region" description="Helical" evidence="7">
    <location>
        <begin position="371"/>
        <end position="395"/>
    </location>
</feature>
<dbReference type="AlphaFoldDB" id="A0A1F6Y8A6"/>
<evidence type="ECO:0000313" key="10">
    <source>
        <dbReference type="EMBL" id="OGJ02566.1"/>
    </source>
</evidence>
<evidence type="ECO:0000256" key="2">
    <source>
        <dbReference type="ARBA" id="ARBA00022475"/>
    </source>
</evidence>
<keyword evidence="5 7" id="KW-0472">Membrane</keyword>
<feature type="domain" description="MacB-like periplasmic core" evidence="9">
    <location>
        <begin position="22"/>
        <end position="247"/>
    </location>
</feature>
<organism evidence="10 11">
    <name type="scientific">Candidatus Nomurabacteria bacterium RIFCSPLOWO2_12_FULL_46_14</name>
    <dbReference type="NCBI Taxonomy" id="1801797"/>
    <lineage>
        <taxon>Bacteria</taxon>
        <taxon>Candidatus Nomuraibacteriota</taxon>
    </lineage>
</organism>
<evidence type="ECO:0000256" key="5">
    <source>
        <dbReference type="ARBA" id="ARBA00023136"/>
    </source>
</evidence>
<dbReference type="Pfam" id="PF12704">
    <property type="entry name" value="MacB_PCD"/>
    <property type="match status" value="1"/>
</dbReference>
<comment type="subcellular location">
    <subcellularLocation>
        <location evidence="1">Cell membrane</location>
        <topology evidence="1">Multi-pass membrane protein</topology>
    </subcellularLocation>
</comment>
<evidence type="ECO:0008006" key="12">
    <source>
        <dbReference type="Google" id="ProtNLM"/>
    </source>
</evidence>
<evidence type="ECO:0000256" key="1">
    <source>
        <dbReference type="ARBA" id="ARBA00004651"/>
    </source>
</evidence>
<evidence type="ECO:0000256" key="7">
    <source>
        <dbReference type="SAM" id="Phobius"/>
    </source>
</evidence>
<keyword evidence="4 7" id="KW-1133">Transmembrane helix</keyword>
<keyword evidence="3 7" id="KW-0812">Transmembrane</keyword>
<dbReference type="Proteomes" id="UP000176192">
    <property type="component" value="Unassembled WGS sequence"/>
</dbReference>
<dbReference type="InterPro" id="IPR050250">
    <property type="entry name" value="Macrolide_Exporter_MacB"/>
</dbReference>
<gene>
    <name evidence="10" type="ORF">A3G06_02630</name>
</gene>
<accession>A0A1F6Y8A6</accession>
<evidence type="ECO:0000256" key="4">
    <source>
        <dbReference type="ARBA" id="ARBA00022989"/>
    </source>
</evidence>
<evidence type="ECO:0000256" key="6">
    <source>
        <dbReference type="ARBA" id="ARBA00038076"/>
    </source>
</evidence>
<dbReference type="STRING" id="1801797.A3G06_02630"/>
<dbReference type="GO" id="GO:0005886">
    <property type="term" value="C:plasma membrane"/>
    <property type="evidence" value="ECO:0007669"/>
    <property type="project" value="UniProtKB-SubCell"/>
</dbReference>
<dbReference type="PANTHER" id="PTHR30572">
    <property type="entry name" value="MEMBRANE COMPONENT OF TRANSPORTER-RELATED"/>
    <property type="match status" value="1"/>
</dbReference>
<reference evidence="10 11" key="1">
    <citation type="journal article" date="2016" name="Nat. Commun.">
        <title>Thousands of microbial genomes shed light on interconnected biogeochemical processes in an aquifer system.</title>
        <authorList>
            <person name="Anantharaman K."/>
            <person name="Brown C.T."/>
            <person name="Hug L.A."/>
            <person name="Sharon I."/>
            <person name="Castelle C.J."/>
            <person name="Probst A.J."/>
            <person name="Thomas B.C."/>
            <person name="Singh A."/>
            <person name="Wilkins M.J."/>
            <person name="Karaoz U."/>
            <person name="Brodie E.L."/>
            <person name="Williams K.H."/>
            <person name="Hubbard S.S."/>
            <person name="Banfield J.F."/>
        </authorList>
    </citation>
    <scope>NUCLEOTIDE SEQUENCE [LARGE SCALE GENOMIC DNA]</scope>
</reference>
<evidence type="ECO:0000259" key="8">
    <source>
        <dbReference type="Pfam" id="PF02687"/>
    </source>
</evidence>
<protein>
    <recommendedName>
        <fullName evidence="12">Multidrug ABC transporter substrate-binding protein</fullName>
    </recommendedName>
</protein>
<dbReference type="InterPro" id="IPR003838">
    <property type="entry name" value="ABC3_permease_C"/>
</dbReference>
<feature type="transmembrane region" description="Helical" evidence="7">
    <location>
        <begin position="23"/>
        <end position="46"/>
    </location>
</feature>
<dbReference type="PANTHER" id="PTHR30572:SF4">
    <property type="entry name" value="ABC TRANSPORTER PERMEASE YTRF"/>
    <property type="match status" value="1"/>
</dbReference>
<comment type="similarity">
    <text evidence="6">Belongs to the ABC-4 integral membrane protein family.</text>
</comment>
<feature type="transmembrane region" description="Helical" evidence="7">
    <location>
        <begin position="283"/>
        <end position="309"/>
    </location>
</feature>
<evidence type="ECO:0000256" key="3">
    <source>
        <dbReference type="ARBA" id="ARBA00022692"/>
    </source>
</evidence>
<evidence type="ECO:0000259" key="9">
    <source>
        <dbReference type="Pfam" id="PF12704"/>
    </source>
</evidence>
<feature type="transmembrane region" description="Helical" evidence="7">
    <location>
        <begin position="336"/>
        <end position="359"/>
    </location>
</feature>
<proteinExistence type="inferred from homology"/>
<dbReference type="GO" id="GO:0022857">
    <property type="term" value="F:transmembrane transporter activity"/>
    <property type="evidence" value="ECO:0007669"/>
    <property type="project" value="TreeGrafter"/>
</dbReference>
<dbReference type="Pfam" id="PF02687">
    <property type="entry name" value="FtsX"/>
    <property type="match status" value="1"/>
</dbReference>
<dbReference type="EMBL" id="MFVV01000040">
    <property type="protein sequence ID" value="OGJ02566.1"/>
    <property type="molecule type" value="Genomic_DNA"/>
</dbReference>
<comment type="caution">
    <text evidence="10">The sequence shown here is derived from an EMBL/GenBank/DDBJ whole genome shotgun (WGS) entry which is preliminary data.</text>
</comment>
<sequence length="412" mass="44236">MQFFLNELKTVLRGLRARKGRSALTILGIVIGVAGVITIISLGAGAQSLILGQITKLGSNLLAIMPGKSNEDGPPAAAYGITITTLTREDAEALRDQIRFPHIMGVSGSVTGTATLLWRNLNVDTFFEAVEADSFSARNIEIASGEFINPTNINANVLVLGQDVKELLFGENDPIGELVKIKNIPFTVIGVAKPRGNVFFNNEDDKVYIPINIGQKQILGINYLQMIGIKVDAAANLESTITDIEQLLRERHNITNPEDDDFAVMNLADAVSLLTTITDALKMFLTLMAGIALLVGGIGIMNIMLVTVAERTREIGLRKAVGATNRSVRNQFLLEAGTLTFLGGIIGIIAGVVISYLVSLGARYAGLDWDFIISPISIILAVGVSILTGVLFGLYPAFKAAKLDPIEALRYE</sequence>
<dbReference type="InterPro" id="IPR025857">
    <property type="entry name" value="MacB_PCD"/>
</dbReference>
<evidence type="ECO:0000313" key="11">
    <source>
        <dbReference type="Proteomes" id="UP000176192"/>
    </source>
</evidence>
<name>A0A1F6Y8A6_9BACT</name>
<feature type="domain" description="ABC3 transporter permease C-terminal" evidence="8">
    <location>
        <begin position="287"/>
        <end position="405"/>
    </location>
</feature>
<keyword evidence="2" id="KW-1003">Cell membrane</keyword>